<dbReference type="NCBIfam" id="NF033788">
    <property type="entry name" value="HTH_metalloreg"/>
    <property type="match status" value="1"/>
</dbReference>
<accession>A0A4P8YR27</accession>
<dbReference type="CDD" id="cd00090">
    <property type="entry name" value="HTH_ARSR"/>
    <property type="match status" value="1"/>
</dbReference>
<keyword evidence="6" id="KW-1185">Reference proteome</keyword>
<reference evidence="5 6" key="1">
    <citation type="submission" date="2019-05" db="EMBL/GenBank/DDBJ databases">
        <title>Complete genome sequence of Izhakiella calystegiae KSNA2, an endophyte isolated from beach morning glory (Calystegia soldanella).</title>
        <authorList>
            <person name="Jiang L."/>
            <person name="Jeong J.C."/>
            <person name="Kim C.Y."/>
            <person name="Kim D.H."/>
            <person name="Kim S.W."/>
            <person name="Lee j."/>
        </authorList>
    </citation>
    <scope>NUCLEOTIDE SEQUENCE [LARGE SCALE GENOMIC DNA]</scope>
    <source>
        <strain evidence="5 6">KSNA2</strain>
    </source>
</reference>
<dbReference type="InterPro" id="IPR001845">
    <property type="entry name" value="HTH_ArsR_DNA-bd_dom"/>
</dbReference>
<evidence type="ECO:0000256" key="1">
    <source>
        <dbReference type="ARBA" id="ARBA00023015"/>
    </source>
</evidence>
<keyword evidence="3" id="KW-0804">Transcription</keyword>
<name>A0A4P8YR27_9ENTR</name>
<dbReference type="EMBL" id="CP040428">
    <property type="protein sequence ID" value="QCT22508.1"/>
    <property type="molecule type" value="Genomic_DNA"/>
</dbReference>
<dbReference type="SUPFAM" id="SSF46785">
    <property type="entry name" value="Winged helix' DNA-binding domain"/>
    <property type="match status" value="1"/>
</dbReference>
<dbReference type="InterPro" id="IPR011991">
    <property type="entry name" value="ArsR-like_HTH"/>
</dbReference>
<protein>
    <submittedName>
        <fullName evidence="5">Winged helix-turn-helix transcriptional regulator</fullName>
    </submittedName>
</protein>
<proteinExistence type="predicted"/>
<evidence type="ECO:0000259" key="4">
    <source>
        <dbReference type="PROSITE" id="PS50987"/>
    </source>
</evidence>
<dbReference type="InterPro" id="IPR051011">
    <property type="entry name" value="Metal_resp_trans_reg"/>
</dbReference>
<dbReference type="SMART" id="SM00418">
    <property type="entry name" value="HTH_ARSR"/>
    <property type="match status" value="1"/>
</dbReference>
<evidence type="ECO:0000256" key="3">
    <source>
        <dbReference type="ARBA" id="ARBA00023163"/>
    </source>
</evidence>
<dbReference type="GO" id="GO:0003700">
    <property type="term" value="F:DNA-binding transcription factor activity"/>
    <property type="evidence" value="ECO:0007669"/>
    <property type="project" value="InterPro"/>
</dbReference>
<gene>
    <name evidence="5" type="ORF">FEM41_24155</name>
</gene>
<dbReference type="Gene3D" id="1.10.10.10">
    <property type="entry name" value="Winged helix-like DNA-binding domain superfamily/Winged helix DNA-binding domain"/>
    <property type="match status" value="1"/>
</dbReference>
<dbReference type="OrthoDB" id="9796124at2"/>
<keyword evidence="2" id="KW-0238">DNA-binding</keyword>
<dbReference type="PRINTS" id="PR00778">
    <property type="entry name" value="HTHARSR"/>
</dbReference>
<dbReference type="RefSeq" id="WP_138099016.1">
    <property type="nucleotide sequence ID" value="NZ_CP040428.1"/>
</dbReference>
<evidence type="ECO:0000313" key="5">
    <source>
        <dbReference type="EMBL" id="QCT22508.1"/>
    </source>
</evidence>
<evidence type="ECO:0000256" key="2">
    <source>
        <dbReference type="ARBA" id="ARBA00023125"/>
    </source>
</evidence>
<feature type="domain" description="HTH arsR-type" evidence="4">
    <location>
        <begin position="9"/>
        <end position="103"/>
    </location>
</feature>
<dbReference type="AlphaFoldDB" id="A0A4P8YR27"/>
<organism evidence="5 6">
    <name type="scientific">Jejubacter calystegiae</name>
    <dbReference type="NCBI Taxonomy" id="2579935"/>
    <lineage>
        <taxon>Bacteria</taxon>
        <taxon>Pseudomonadati</taxon>
        <taxon>Pseudomonadota</taxon>
        <taxon>Gammaproteobacteria</taxon>
        <taxon>Enterobacterales</taxon>
        <taxon>Enterobacteriaceae</taxon>
        <taxon>Jejubacter</taxon>
    </lineage>
</organism>
<dbReference type="GO" id="GO:0003677">
    <property type="term" value="F:DNA binding"/>
    <property type="evidence" value="ECO:0007669"/>
    <property type="project" value="UniProtKB-KW"/>
</dbReference>
<keyword evidence="1" id="KW-0805">Transcription regulation</keyword>
<evidence type="ECO:0000313" key="6">
    <source>
        <dbReference type="Proteomes" id="UP000302163"/>
    </source>
</evidence>
<dbReference type="KEGG" id="izh:FEM41_24155"/>
<sequence>MTESNLTQLKESARAASALLNAMSNPGRLMILCTLIDAPGTPAGELSRLIGLSPSATSQHLARMKEENLIEGRRQAQRMNYFIIDDAVQKIVATLKAIYCPEPEQ</sequence>
<dbReference type="InterPro" id="IPR036388">
    <property type="entry name" value="WH-like_DNA-bd_sf"/>
</dbReference>
<dbReference type="PROSITE" id="PS50987">
    <property type="entry name" value="HTH_ARSR_2"/>
    <property type="match status" value="1"/>
</dbReference>
<dbReference type="Proteomes" id="UP000302163">
    <property type="component" value="Chromosome"/>
</dbReference>
<dbReference type="Pfam" id="PF01022">
    <property type="entry name" value="HTH_5"/>
    <property type="match status" value="1"/>
</dbReference>
<dbReference type="InterPro" id="IPR036390">
    <property type="entry name" value="WH_DNA-bd_sf"/>
</dbReference>
<dbReference type="PANTHER" id="PTHR43132:SF2">
    <property type="entry name" value="ARSENICAL RESISTANCE OPERON REPRESSOR ARSR-RELATED"/>
    <property type="match status" value="1"/>
</dbReference>
<dbReference type="PANTHER" id="PTHR43132">
    <property type="entry name" value="ARSENICAL RESISTANCE OPERON REPRESSOR ARSR-RELATED"/>
    <property type="match status" value="1"/>
</dbReference>